<sequence length="87" mass="10125">MGTPTSRVPLQDSFFQRIVKNREGLCVVGDKERRTIRFLTRIFLFDKNTRVESGKRKERRGKNRGFVGVEARCGVESVLLQQRGLLW</sequence>
<evidence type="ECO:0000313" key="1">
    <source>
        <dbReference type="EMBL" id="KAH0566991.1"/>
    </source>
</evidence>
<dbReference type="Proteomes" id="UP000826195">
    <property type="component" value="Unassembled WGS sequence"/>
</dbReference>
<dbReference type="AlphaFoldDB" id="A0AAV7J6G3"/>
<evidence type="ECO:0000313" key="2">
    <source>
        <dbReference type="Proteomes" id="UP000826195"/>
    </source>
</evidence>
<accession>A0AAV7J6G3</accession>
<gene>
    <name evidence="1" type="ORF">KQX54_005918</name>
</gene>
<keyword evidence="2" id="KW-1185">Reference proteome</keyword>
<comment type="caution">
    <text evidence="1">The sequence shown here is derived from an EMBL/GenBank/DDBJ whole genome shotgun (WGS) entry which is preliminary data.</text>
</comment>
<proteinExistence type="predicted"/>
<protein>
    <submittedName>
        <fullName evidence="1">Uncharacterized protein</fullName>
    </submittedName>
</protein>
<organism evidence="1 2">
    <name type="scientific">Cotesia glomerata</name>
    <name type="common">Lepidopteran parasitic wasp</name>
    <name type="synonym">Apanteles glomeratus</name>
    <dbReference type="NCBI Taxonomy" id="32391"/>
    <lineage>
        <taxon>Eukaryota</taxon>
        <taxon>Metazoa</taxon>
        <taxon>Ecdysozoa</taxon>
        <taxon>Arthropoda</taxon>
        <taxon>Hexapoda</taxon>
        <taxon>Insecta</taxon>
        <taxon>Pterygota</taxon>
        <taxon>Neoptera</taxon>
        <taxon>Endopterygota</taxon>
        <taxon>Hymenoptera</taxon>
        <taxon>Apocrita</taxon>
        <taxon>Ichneumonoidea</taxon>
        <taxon>Braconidae</taxon>
        <taxon>Microgastrinae</taxon>
        <taxon>Cotesia</taxon>
    </lineage>
</organism>
<name>A0AAV7J6G3_COTGL</name>
<reference evidence="1 2" key="1">
    <citation type="journal article" date="2021" name="J. Hered.">
        <title>A chromosome-level genome assembly of the parasitoid wasp, Cotesia glomerata (Hymenoptera: Braconidae).</title>
        <authorList>
            <person name="Pinto B.J."/>
            <person name="Weis J.J."/>
            <person name="Gamble T."/>
            <person name="Ode P.J."/>
            <person name="Paul R."/>
            <person name="Zaspel J.M."/>
        </authorList>
    </citation>
    <scope>NUCLEOTIDE SEQUENCE [LARGE SCALE GENOMIC DNA]</scope>
    <source>
        <strain evidence="1">CgM1</strain>
    </source>
</reference>
<dbReference type="EMBL" id="JAHXZJ010000001">
    <property type="protein sequence ID" value="KAH0566991.1"/>
    <property type="molecule type" value="Genomic_DNA"/>
</dbReference>